<dbReference type="PANTHER" id="PTHR21596:SF82">
    <property type="entry name" value="FACTOR OF DNA METHYLATION 5-LIKE"/>
    <property type="match status" value="1"/>
</dbReference>
<dbReference type="InterPro" id="IPR045177">
    <property type="entry name" value="FDM1-5/IDN2"/>
</dbReference>
<dbReference type="EMBL" id="CM010716">
    <property type="protein sequence ID" value="RZC49430.1"/>
    <property type="molecule type" value="Genomic_DNA"/>
</dbReference>
<dbReference type="Pfam" id="PF03469">
    <property type="entry name" value="XH"/>
    <property type="match status" value="1"/>
</dbReference>
<feature type="coiled-coil region" evidence="1">
    <location>
        <begin position="114"/>
        <end position="176"/>
    </location>
</feature>
<dbReference type="PANTHER" id="PTHR21596">
    <property type="entry name" value="RIBONUCLEASE P SUBUNIT P38"/>
    <property type="match status" value="1"/>
</dbReference>
<reference evidence="3 4" key="1">
    <citation type="journal article" date="2018" name="Science">
        <title>The opium poppy genome and morphinan production.</title>
        <authorList>
            <person name="Guo L."/>
            <person name="Winzer T."/>
            <person name="Yang X."/>
            <person name="Li Y."/>
            <person name="Ning Z."/>
            <person name="He Z."/>
            <person name="Teodor R."/>
            <person name="Lu Y."/>
            <person name="Bowser T.A."/>
            <person name="Graham I.A."/>
            <person name="Ye K."/>
        </authorList>
    </citation>
    <scope>NUCLEOTIDE SEQUENCE [LARGE SCALE GENOMIC DNA]</scope>
    <source>
        <strain evidence="4">cv. HN1</strain>
        <tissue evidence="3">Leaves</tissue>
    </source>
</reference>
<name>A0A4Y7INN9_PAPSO</name>
<keyword evidence="4" id="KW-1185">Reference proteome</keyword>
<accession>A0A4Y7INN9</accession>
<feature type="domain" description="Factor of DNA methylation 1-5/IDN2" evidence="2">
    <location>
        <begin position="275"/>
        <end position="329"/>
    </location>
</feature>
<keyword evidence="1" id="KW-0175">Coiled coil</keyword>
<proteinExistence type="predicted"/>
<evidence type="ECO:0000313" key="4">
    <source>
        <dbReference type="Proteomes" id="UP000316621"/>
    </source>
</evidence>
<gene>
    <name evidence="3" type="ORF">C5167_017856</name>
</gene>
<evidence type="ECO:0000259" key="2">
    <source>
        <dbReference type="Pfam" id="PF03469"/>
    </source>
</evidence>
<dbReference type="STRING" id="3469.A0A4Y7INN9"/>
<dbReference type="Gramene" id="RZC49430">
    <property type="protein sequence ID" value="RZC49430"/>
    <property type="gene ID" value="C5167_017856"/>
</dbReference>
<dbReference type="InterPro" id="IPR005379">
    <property type="entry name" value="FDM1-5/IDN2_XH"/>
</dbReference>
<dbReference type="Gene3D" id="1.10.287.2610">
    <property type="match status" value="1"/>
</dbReference>
<evidence type="ECO:0000313" key="3">
    <source>
        <dbReference type="EMBL" id="RZC49430.1"/>
    </source>
</evidence>
<dbReference type="AlphaFoldDB" id="A0A4Y7INN9"/>
<organism evidence="3 4">
    <name type="scientific">Papaver somniferum</name>
    <name type="common">Opium poppy</name>
    <dbReference type="NCBI Taxonomy" id="3469"/>
    <lineage>
        <taxon>Eukaryota</taxon>
        <taxon>Viridiplantae</taxon>
        <taxon>Streptophyta</taxon>
        <taxon>Embryophyta</taxon>
        <taxon>Tracheophyta</taxon>
        <taxon>Spermatophyta</taxon>
        <taxon>Magnoliopsida</taxon>
        <taxon>Ranunculales</taxon>
        <taxon>Papaveraceae</taxon>
        <taxon>Papaveroideae</taxon>
        <taxon>Papaver</taxon>
    </lineage>
</organism>
<sequence>MGRFINGLMFKNGVSGGKIVKPLPFNTIWGETRKRNGRRIRKIIVGSSFLTTYLHEEIKRLQCLVCRLTTEIDVRNQRMEYTEKRFTQVSTSLGIVTDERNELNQASLQLSTSLSRMTEEREQLNQAHIQEMRNMRSIVYENETLMKDLETHHRELEQQRKEIDKREAQLDLKSKQLSLLSEEVTRKLHTVQKNFEGAEDASSVENVQASTELDDTRKRLEKKDYELDSLSNLNNTLIAKERRSNHELQEAGKVLIEGLDGFGNNGTRPPVIGIRRIGELNDKPFRDICIKKFSTTEWETKSVQLCSLWQNKIQDSGWYPYKHVTVGKKFHRRKTCACMDSLLNNGRCPYREPQVYYTPPAISKGEQLTELIVNPKPSTRVDSKTNISCCGKTPLEMVLIFFISSASPPFSSVLIVSHTQHALNC</sequence>
<dbReference type="Proteomes" id="UP000316621">
    <property type="component" value="Chromosome 2"/>
</dbReference>
<dbReference type="GO" id="GO:0080188">
    <property type="term" value="P:gene silencing by siRNA-directed DNA methylation"/>
    <property type="evidence" value="ECO:0007669"/>
    <property type="project" value="InterPro"/>
</dbReference>
<protein>
    <recommendedName>
        <fullName evidence="2">Factor of DNA methylation 1-5/IDN2 domain-containing protein</fullName>
    </recommendedName>
</protein>
<evidence type="ECO:0000256" key="1">
    <source>
        <dbReference type="SAM" id="Coils"/>
    </source>
</evidence>